<name>A0ABV1LVY3_9BURK</name>
<proteinExistence type="predicted"/>
<keyword evidence="3" id="KW-1185">Reference proteome</keyword>
<dbReference type="Pfam" id="PF04965">
    <property type="entry name" value="GPW_gp25"/>
    <property type="match status" value="1"/>
</dbReference>
<dbReference type="InterPro" id="IPR053176">
    <property type="entry name" value="T6SS_TssE1-like"/>
</dbReference>
<reference evidence="2 3" key="1">
    <citation type="journal article" date="2024" name="Chem. Sci.">
        <title>Discovery of a lagriamide polyketide by integrated genome mining, isotopic labeling, and untargeted metabolomics.</title>
        <authorList>
            <person name="Fergusson C.H."/>
            <person name="Saulog J."/>
            <person name="Paulo B.S."/>
            <person name="Wilson D.M."/>
            <person name="Liu D.Y."/>
            <person name="Morehouse N.J."/>
            <person name="Waterworth S."/>
            <person name="Barkei J."/>
            <person name="Gray C.A."/>
            <person name="Kwan J.C."/>
            <person name="Eustaquio A.S."/>
            <person name="Linington R.G."/>
        </authorList>
    </citation>
    <scope>NUCLEOTIDE SEQUENCE [LARGE SCALE GENOMIC DNA]</scope>
    <source>
        <strain evidence="2 3">RL17-338-BIF-B</strain>
    </source>
</reference>
<evidence type="ECO:0000259" key="1">
    <source>
        <dbReference type="Pfam" id="PF04965"/>
    </source>
</evidence>
<sequence>MMPAANDPVAPMPLFERLEDNAPFSATEIPIHRTLTAIELRASVRAELIRLLNTRRGRTSTRRPLDVLDYGLQDWSARSAARAADRSGLERAVVEAIEAFEPRLKQPRAQIEPEPDAPWRLRLRIVGTLDAGAGPWPVAFVAQLADGQPVGVVDERIA</sequence>
<dbReference type="InterPro" id="IPR007048">
    <property type="entry name" value="IraD/Gp25-like"/>
</dbReference>
<organism evidence="2 3">
    <name type="scientific">Paraburkholderia acidicola</name>
    <dbReference type="NCBI Taxonomy" id="1912599"/>
    <lineage>
        <taxon>Bacteria</taxon>
        <taxon>Pseudomonadati</taxon>
        <taxon>Pseudomonadota</taxon>
        <taxon>Betaproteobacteria</taxon>
        <taxon>Burkholderiales</taxon>
        <taxon>Burkholderiaceae</taxon>
        <taxon>Paraburkholderia</taxon>
    </lineage>
</organism>
<evidence type="ECO:0000313" key="2">
    <source>
        <dbReference type="EMBL" id="MEQ5843490.1"/>
    </source>
</evidence>
<dbReference type="RefSeq" id="WP_349545134.1">
    <property type="nucleotide sequence ID" value="NZ_JAOALG010000002.1"/>
</dbReference>
<comment type="caution">
    <text evidence="2">The sequence shown here is derived from an EMBL/GenBank/DDBJ whole genome shotgun (WGS) entry which is preliminary data.</text>
</comment>
<dbReference type="InterPro" id="IPR017737">
    <property type="entry name" value="TssE1-like"/>
</dbReference>
<evidence type="ECO:0000313" key="3">
    <source>
        <dbReference type="Proteomes" id="UP001469089"/>
    </source>
</evidence>
<dbReference type="PANTHER" id="PTHR38595">
    <property type="entry name" value="CYTOPLASMIC PROTEIN-RELATED"/>
    <property type="match status" value="1"/>
</dbReference>
<protein>
    <submittedName>
        <fullName evidence="2">Type VI secretion system baseplate subunit TssE</fullName>
    </submittedName>
</protein>
<gene>
    <name evidence="2" type="primary">tssE</name>
    <name evidence="2" type="ORF">N0A02_28950</name>
</gene>
<feature type="domain" description="IraD/Gp25-like" evidence="1">
    <location>
        <begin position="39"/>
        <end position="131"/>
    </location>
</feature>
<dbReference type="SUPFAM" id="SSF160719">
    <property type="entry name" value="gpW/gp25-like"/>
    <property type="match status" value="1"/>
</dbReference>
<dbReference type="NCBIfam" id="TIGR03357">
    <property type="entry name" value="VI_zyme"/>
    <property type="match status" value="1"/>
</dbReference>
<dbReference type="Gene3D" id="3.10.450.40">
    <property type="match status" value="1"/>
</dbReference>
<dbReference type="EMBL" id="JAOALG010000002">
    <property type="protein sequence ID" value="MEQ5843490.1"/>
    <property type="molecule type" value="Genomic_DNA"/>
</dbReference>
<accession>A0ABV1LVY3</accession>
<dbReference type="Proteomes" id="UP001469089">
    <property type="component" value="Unassembled WGS sequence"/>
</dbReference>
<dbReference type="PANTHER" id="PTHR38595:SF2">
    <property type="entry name" value="TYPE VI SECRETION SYSTEM BASEPLATE SUBUNIT TSSE"/>
    <property type="match status" value="1"/>
</dbReference>